<dbReference type="RefSeq" id="WP_115491437.1">
    <property type="nucleotide sequence ID" value="NZ_JACHWW010000001.1"/>
</dbReference>
<evidence type="ECO:0000313" key="3">
    <source>
        <dbReference type="Proteomes" id="UP000254101"/>
    </source>
</evidence>
<dbReference type="Pfam" id="PF00583">
    <property type="entry name" value="Acetyltransf_1"/>
    <property type="match status" value="1"/>
</dbReference>
<dbReference type="SUPFAM" id="SSF55729">
    <property type="entry name" value="Acyl-CoA N-acyltransferases (Nat)"/>
    <property type="match status" value="1"/>
</dbReference>
<dbReference type="Gene3D" id="3.40.630.30">
    <property type="match status" value="1"/>
</dbReference>
<name>A0A395LJM8_9SPHN</name>
<dbReference type="GO" id="GO:0016747">
    <property type="term" value="F:acyltransferase activity, transferring groups other than amino-acyl groups"/>
    <property type="evidence" value="ECO:0007669"/>
    <property type="project" value="InterPro"/>
</dbReference>
<protein>
    <submittedName>
        <fullName evidence="2">N-acetyltransferase</fullName>
    </submittedName>
</protein>
<dbReference type="PANTHER" id="PTHR43233:SF1">
    <property type="entry name" value="FAMILY N-ACETYLTRANSFERASE, PUTATIVE (AFU_ORTHOLOGUE AFUA_6G03350)-RELATED"/>
    <property type="match status" value="1"/>
</dbReference>
<dbReference type="InterPro" id="IPR053144">
    <property type="entry name" value="Acetyltransferase_Butenolide"/>
</dbReference>
<dbReference type="EMBL" id="QRBB01000001">
    <property type="protein sequence ID" value="RDS77216.1"/>
    <property type="molecule type" value="Genomic_DNA"/>
</dbReference>
<dbReference type="PROSITE" id="PS51186">
    <property type="entry name" value="GNAT"/>
    <property type="match status" value="1"/>
</dbReference>
<reference evidence="2 3" key="1">
    <citation type="submission" date="2018-07" db="EMBL/GenBank/DDBJ databases">
        <title>Erythrobacter nanhaiensis sp. nov., a novel member of the genus Erythrobacter isolated from the South China Sea.</title>
        <authorList>
            <person name="Chen X."/>
            <person name="Liu J."/>
        </authorList>
    </citation>
    <scope>NUCLEOTIDE SEQUENCE [LARGE SCALE GENOMIC DNA]</scope>
    <source>
        <strain evidence="2 3">S-5</strain>
    </source>
</reference>
<gene>
    <name evidence="2" type="ORF">DL238_06035</name>
</gene>
<feature type="domain" description="N-acetyltransferase" evidence="1">
    <location>
        <begin position="1"/>
        <end position="136"/>
    </location>
</feature>
<keyword evidence="3" id="KW-1185">Reference proteome</keyword>
<accession>A0A395LJM8</accession>
<dbReference type="Proteomes" id="UP000254101">
    <property type="component" value="Unassembled WGS sequence"/>
</dbReference>
<evidence type="ECO:0000259" key="1">
    <source>
        <dbReference type="PROSITE" id="PS51186"/>
    </source>
</evidence>
<comment type="caution">
    <text evidence="2">The sequence shown here is derived from an EMBL/GenBank/DDBJ whole genome shotgun (WGS) entry which is preliminary data.</text>
</comment>
<dbReference type="InterPro" id="IPR000182">
    <property type="entry name" value="GNAT_dom"/>
</dbReference>
<dbReference type="InterPro" id="IPR016181">
    <property type="entry name" value="Acyl_CoA_acyltransferase"/>
</dbReference>
<proteinExistence type="predicted"/>
<evidence type="ECO:0000313" key="2">
    <source>
        <dbReference type="EMBL" id="RDS77216.1"/>
    </source>
</evidence>
<keyword evidence="2" id="KW-0808">Transferase</keyword>
<dbReference type="AlphaFoldDB" id="A0A395LJM8"/>
<dbReference type="OrthoDB" id="9797456at2"/>
<dbReference type="PANTHER" id="PTHR43233">
    <property type="entry name" value="FAMILY N-ACETYLTRANSFERASE, PUTATIVE (AFU_ORTHOLOGUE AFUA_6G03350)-RELATED"/>
    <property type="match status" value="1"/>
</dbReference>
<sequence length="140" mass="15550">MTGLPEGYELREGADARAAHAYLTQSYWSPGIAFATVERALANSLCVSALHAGAQVGMARVVTDRATFAYLADVYVIDGHGDKGLAKAMVGYLQQHPELQGLRRWMLATRDAHGLYEGLGWQRLPDPDIFMQRHFPDIYR</sequence>
<organism evidence="2 3">
    <name type="scientific">Alteriqipengyuania lutimaris</name>
    <dbReference type="NCBI Taxonomy" id="1538146"/>
    <lineage>
        <taxon>Bacteria</taxon>
        <taxon>Pseudomonadati</taxon>
        <taxon>Pseudomonadota</taxon>
        <taxon>Alphaproteobacteria</taxon>
        <taxon>Sphingomonadales</taxon>
        <taxon>Erythrobacteraceae</taxon>
        <taxon>Alteriqipengyuania</taxon>
    </lineage>
</organism>